<accession>A0A7C4A8D6</accession>
<comment type="caution">
    <text evidence="1">The sequence shown here is derived from an EMBL/GenBank/DDBJ whole genome shotgun (WGS) entry which is preliminary data.</text>
</comment>
<keyword evidence="1" id="KW-0808">Transferase</keyword>
<reference evidence="1" key="1">
    <citation type="journal article" date="2020" name="mSystems">
        <title>Genome- and Community-Level Interaction Insights into Carbon Utilization and Element Cycling Functions of Hydrothermarchaeota in Hydrothermal Sediment.</title>
        <authorList>
            <person name="Zhou Z."/>
            <person name="Liu Y."/>
            <person name="Xu W."/>
            <person name="Pan J."/>
            <person name="Luo Z.H."/>
            <person name="Li M."/>
        </authorList>
    </citation>
    <scope>NUCLEOTIDE SEQUENCE [LARGE SCALE GENOMIC DNA]</scope>
    <source>
        <strain evidence="1">SpSt-413</strain>
    </source>
</reference>
<evidence type="ECO:0000313" key="1">
    <source>
        <dbReference type="EMBL" id="HGG91887.1"/>
    </source>
</evidence>
<sequence length="386" mass="43005">MRKLKIVVGGYAVGFPLGGQVWMMMHFMRGLANLGHDVVFVEDSSDWAMPFDPNKGYATANSAHGRAVLAKALEKVGLAGRWAYHSVFEEKHYGIPQEDLDRYCAEADLFLNISGVIPLRDSYMKPKVRAIIDTDPIFIQSKIAKDPWTRDYFKSHDVFFTLGHNIPSGSTGVPLSGIEYVPFRVPVVLDLWKEVDSPGSGFTTIGSWDAQGRDIVHDGKELSWRKCEKYERIIDLPSKLPGVELDLTMSGMKEDAKRFAAHGWVTKNALEISKDIDVYHDYIVNSTAEFTVAKEQNIHLKSGWFSDRSATYLAAGRPVIVEDTGFGTYLPVGEGLVTFDGVDNAKAAIEDVLANYARHREGARRIAREYFDSDLVLTGLLKACGF</sequence>
<gene>
    <name evidence="1" type="ORF">ENR59_02915</name>
</gene>
<organism evidence="1">
    <name type="scientific">Fundidesulfovibrio putealis</name>
    <dbReference type="NCBI Taxonomy" id="270496"/>
    <lineage>
        <taxon>Bacteria</taxon>
        <taxon>Pseudomonadati</taxon>
        <taxon>Thermodesulfobacteriota</taxon>
        <taxon>Desulfovibrionia</taxon>
        <taxon>Desulfovibrionales</taxon>
        <taxon>Desulfovibrionaceae</taxon>
        <taxon>Fundidesulfovibrio</taxon>
    </lineage>
</organism>
<dbReference type="GO" id="GO:0016740">
    <property type="term" value="F:transferase activity"/>
    <property type="evidence" value="ECO:0007669"/>
    <property type="project" value="UniProtKB-KW"/>
</dbReference>
<proteinExistence type="predicted"/>
<dbReference type="EMBL" id="DSRP01000204">
    <property type="protein sequence ID" value="HGG91887.1"/>
    <property type="molecule type" value="Genomic_DNA"/>
</dbReference>
<protein>
    <submittedName>
        <fullName evidence="1">Glycosyltransferase family 1 protein</fullName>
    </submittedName>
</protein>
<dbReference type="AlphaFoldDB" id="A0A7C4A8D6"/>
<name>A0A7C4A8D6_9BACT</name>